<evidence type="ECO:0000313" key="8">
    <source>
        <dbReference type="Proteomes" id="UP000249754"/>
    </source>
</evidence>
<dbReference type="InterPro" id="IPR003594">
    <property type="entry name" value="HATPase_dom"/>
</dbReference>
<organism evidence="7 8">
    <name type="scientific">Pedobacter cryoconitis</name>
    <dbReference type="NCBI Taxonomy" id="188932"/>
    <lineage>
        <taxon>Bacteria</taxon>
        <taxon>Pseudomonadati</taxon>
        <taxon>Bacteroidota</taxon>
        <taxon>Sphingobacteriia</taxon>
        <taxon>Sphingobacteriales</taxon>
        <taxon>Sphingobacteriaceae</taxon>
        <taxon>Pedobacter</taxon>
    </lineage>
</organism>
<dbReference type="Gene3D" id="3.30.565.10">
    <property type="entry name" value="Histidine kinase-like ATPase, C-terminal domain"/>
    <property type="match status" value="1"/>
</dbReference>
<dbReference type="PRINTS" id="PR00344">
    <property type="entry name" value="BCTRLSENSOR"/>
</dbReference>
<dbReference type="SMART" id="SM00387">
    <property type="entry name" value="HATPase_c"/>
    <property type="match status" value="1"/>
</dbReference>
<dbReference type="PANTHER" id="PTHR43304:SF1">
    <property type="entry name" value="PAC DOMAIN-CONTAINING PROTEIN"/>
    <property type="match status" value="1"/>
</dbReference>
<evidence type="ECO:0000256" key="2">
    <source>
        <dbReference type="ARBA" id="ARBA00012438"/>
    </source>
</evidence>
<dbReference type="InterPro" id="IPR036890">
    <property type="entry name" value="HATPase_C_sf"/>
</dbReference>
<dbReference type="SUPFAM" id="SSF55874">
    <property type="entry name" value="ATPase domain of HSP90 chaperone/DNA topoisomerase II/histidine kinase"/>
    <property type="match status" value="1"/>
</dbReference>
<evidence type="ECO:0000256" key="5">
    <source>
        <dbReference type="ARBA" id="ARBA00022777"/>
    </source>
</evidence>
<dbReference type="STRING" id="188932.AY601_4572"/>
<evidence type="ECO:0000259" key="6">
    <source>
        <dbReference type="PROSITE" id="PS50109"/>
    </source>
</evidence>
<dbReference type="Pfam" id="PF02518">
    <property type="entry name" value="HATPase_c"/>
    <property type="match status" value="1"/>
</dbReference>
<dbReference type="SUPFAM" id="SSF47384">
    <property type="entry name" value="Homodimeric domain of signal transducing histidine kinase"/>
    <property type="match status" value="1"/>
</dbReference>
<keyword evidence="3" id="KW-0597">Phosphoprotein</keyword>
<dbReference type="InterPro" id="IPR036097">
    <property type="entry name" value="HisK_dim/P_sf"/>
</dbReference>
<dbReference type="OrthoDB" id="1522284at2"/>
<keyword evidence="4" id="KW-0808">Transferase</keyword>
<comment type="catalytic activity">
    <reaction evidence="1">
        <text>ATP + protein L-histidine = ADP + protein N-phospho-L-histidine.</text>
        <dbReference type="EC" id="2.7.13.3"/>
    </reaction>
</comment>
<evidence type="ECO:0000256" key="4">
    <source>
        <dbReference type="ARBA" id="ARBA00022679"/>
    </source>
</evidence>
<dbReference type="EMBL" id="QLLR01000004">
    <property type="protein sequence ID" value="RAJ33436.1"/>
    <property type="molecule type" value="Genomic_DNA"/>
</dbReference>
<evidence type="ECO:0000256" key="3">
    <source>
        <dbReference type="ARBA" id="ARBA00022553"/>
    </source>
</evidence>
<dbReference type="InterPro" id="IPR003661">
    <property type="entry name" value="HisK_dim/P_dom"/>
</dbReference>
<dbReference type="InterPro" id="IPR052162">
    <property type="entry name" value="Sensor_kinase/Photoreceptor"/>
</dbReference>
<dbReference type="PROSITE" id="PS50109">
    <property type="entry name" value="HIS_KIN"/>
    <property type="match status" value="1"/>
</dbReference>
<dbReference type="Gene3D" id="1.10.287.130">
    <property type="match status" value="1"/>
</dbReference>
<dbReference type="GO" id="GO:0000155">
    <property type="term" value="F:phosphorelay sensor kinase activity"/>
    <property type="evidence" value="ECO:0007669"/>
    <property type="project" value="InterPro"/>
</dbReference>
<dbReference type="EC" id="2.7.13.3" evidence="2"/>
<protein>
    <recommendedName>
        <fullName evidence="2">histidine kinase</fullName>
        <ecNumber evidence="2">2.7.13.3</ecNumber>
    </recommendedName>
</protein>
<sequence length="292" mass="33764">MSIQISFFLTLWQGVCLMWVISNEFILMSNQLKDNMIKNSDISALATNFREYITRNKIEEERDQLIEDLTSRNQDLNQFAYITSHNLRAPLSNLIGLIDILDYDVLDEYNKTIVDMFRDSAFKLNETIYDLTQMLSIKTDKKLNIESVNICSIFKKVCNYFNKQIHKLGIYIHTDFQCEMVPFPKSYLESVLMNLMSNSMKYHADSRPLRIDITTRLNEDGKVSLIFSDNGIGIDLQQHRDKVFGLNQRFHSHVNGSGVGLFITKTQITSMGGKIMVESELDKGCKFTVTFK</sequence>
<dbReference type="PANTHER" id="PTHR43304">
    <property type="entry name" value="PHYTOCHROME-LIKE PROTEIN CPH1"/>
    <property type="match status" value="1"/>
</dbReference>
<name>A0A327SVM7_9SPHI</name>
<dbReference type="AlphaFoldDB" id="A0A327SVM7"/>
<dbReference type="InterPro" id="IPR005467">
    <property type="entry name" value="His_kinase_dom"/>
</dbReference>
<dbReference type="InterPro" id="IPR004358">
    <property type="entry name" value="Sig_transdc_His_kin-like_C"/>
</dbReference>
<reference evidence="7 8" key="1">
    <citation type="submission" date="2018-06" db="EMBL/GenBank/DDBJ databases">
        <title>Genomic Encyclopedia of Archaeal and Bacterial Type Strains, Phase II (KMG-II): from individual species to whole genera.</title>
        <authorList>
            <person name="Goeker M."/>
        </authorList>
    </citation>
    <scope>NUCLEOTIDE SEQUENCE [LARGE SCALE GENOMIC DNA]</scope>
    <source>
        <strain evidence="7 8">DSM 14825</strain>
    </source>
</reference>
<accession>A0A327SVM7</accession>
<dbReference type="Proteomes" id="UP000249754">
    <property type="component" value="Unassembled WGS sequence"/>
</dbReference>
<dbReference type="CDD" id="cd00082">
    <property type="entry name" value="HisKA"/>
    <property type="match status" value="1"/>
</dbReference>
<evidence type="ECO:0000256" key="1">
    <source>
        <dbReference type="ARBA" id="ARBA00000085"/>
    </source>
</evidence>
<feature type="domain" description="Histidine kinase" evidence="6">
    <location>
        <begin position="82"/>
        <end position="292"/>
    </location>
</feature>
<gene>
    <name evidence="7" type="ORF">LY11_01485</name>
</gene>
<comment type="caution">
    <text evidence="7">The sequence shown here is derived from an EMBL/GenBank/DDBJ whole genome shotgun (WGS) entry which is preliminary data.</text>
</comment>
<evidence type="ECO:0000313" key="7">
    <source>
        <dbReference type="EMBL" id="RAJ33436.1"/>
    </source>
</evidence>
<proteinExistence type="predicted"/>
<keyword evidence="5 7" id="KW-0418">Kinase</keyword>